<dbReference type="Gene3D" id="4.10.1000.10">
    <property type="entry name" value="Zinc finger, CCCH-type"/>
    <property type="match status" value="1"/>
</dbReference>
<dbReference type="InterPro" id="IPR001841">
    <property type="entry name" value="Znf_RING"/>
</dbReference>
<dbReference type="PROSITE" id="PS50089">
    <property type="entry name" value="ZF_RING_2"/>
    <property type="match status" value="1"/>
</dbReference>
<keyword evidence="8 9" id="KW-0862">Zinc</keyword>
<proteinExistence type="predicted"/>
<dbReference type="PROSITE" id="PS50103">
    <property type="entry name" value="ZF_C3H1"/>
    <property type="match status" value="4"/>
</dbReference>
<dbReference type="Gene3D" id="2.30.30.1190">
    <property type="match status" value="1"/>
</dbReference>
<evidence type="ECO:0000313" key="14">
    <source>
        <dbReference type="Proteomes" id="UP000762676"/>
    </source>
</evidence>
<evidence type="ECO:0000256" key="6">
    <source>
        <dbReference type="ARBA" id="ARBA00022771"/>
    </source>
</evidence>
<name>A0AAV4IA76_9GAST</name>
<dbReference type="EC" id="2.3.2.27" evidence="2"/>
<feature type="domain" description="C3H1-type" evidence="12">
    <location>
        <begin position="11"/>
        <end position="37"/>
    </location>
</feature>
<dbReference type="SMART" id="SM00184">
    <property type="entry name" value="RING"/>
    <property type="match status" value="1"/>
</dbReference>
<dbReference type="Pfam" id="PF14608">
    <property type="entry name" value="zf-CCCH_2"/>
    <property type="match status" value="3"/>
</dbReference>
<gene>
    <name evidence="13" type="ORF">ElyMa_006565300</name>
</gene>
<dbReference type="PANTHER" id="PTHR11224">
    <property type="entry name" value="MAKORIN-RELATED"/>
    <property type="match status" value="1"/>
</dbReference>
<feature type="zinc finger region" description="C3H1-type" evidence="9">
    <location>
        <begin position="415"/>
        <end position="444"/>
    </location>
</feature>
<evidence type="ECO:0000256" key="8">
    <source>
        <dbReference type="ARBA" id="ARBA00022833"/>
    </source>
</evidence>
<protein>
    <recommendedName>
        <fullName evidence="2">RING-type E3 ubiquitin transferase</fullName>
        <ecNumber evidence="2">2.3.2.27</ecNumber>
    </recommendedName>
</protein>
<evidence type="ECO:0000256" key="10">
    <source>
        <dbReference type="SAM" id="MobiDB-lite"/>
    </source>
</evidence>
<keyword evidence="14" id="KW-1185">Reference proteome</keyword>
<dbReference type="PANTHER" id="PTHR11224:SF10">
    <property type="entry name" value="IP09428P-RELATED"/>
    <property type="match status" value="1"/>
</dbReference>
<dbReference type="SUPFAM" id="SSF57850">
    <property type="entry name" value="RING/U-box"/>
    <property type="match status" value="1"/>
</dbReference>
<sequence>MAEGGNPVPVKDNTVCKYFIHGACSKGPGCRYVHDRSGTVPSDNICKYYKQGQCFYGRRCRYDHVKNETSRNSSNQSRPAERQANTRSTDTPQPKQTKSSRTMPEPRQSQLVTLNSRTMPEPRQSQLVTLNSRTMPEPRQSQLVTLNRAMPEARKPQMVTLSKKRQDGDHDFKRLQKKQEEDAKWAQAKAFVPGQKYCGACPSSYAAAIGGDDDMYKEAASEEYGHLRSLESEECDYWNNMEFASYELAGTGIGGMPHELVTADTPLCPFYAAGECRNSDDCSYVHGDICDMCGLPQLHPKNKQQQDEHRKECLANHEKEMEKAFAVAASENKECGICLERVPDTAGGRFGILEKCNHCFCLACIRQWRGHKEDSLEMQRTCPTCRTHSDFITPSKYWVETSEEKEKLINDYKKALKQKPCKYFKNGKGACPFNRKCFYLHALPDGTKAEENLVKTRRWVNAEGEATSEDYSLWNFMERRDENDVGTLSARLFDMLGDAFNDSFDGDLSRVSNYFSESSSSDD</sequence>
<dbReference type="InterPro" id="IPR000571">
    <property type="entry name" value="Znf_CCCH"/>
</dbReference>
<dbReference type="Pfam" id="PF13639">
    <property type="entry name" value="zf-RING_2"/>
    <property type="match status" value="1"/>
</dbReference>
<keyword evidence="6 9" id="KW-0863">Zinc-finger</keyword>
<feature type="domain" description="C3H1-type" evidence="12">
    <location>
        <begin position="41"/>
        <end position="67"/>
    </location>
</feature>
<dbReference type="SMART" id="SM00356">
    <property type="entry name" value="ZnF_C3H1"/>
    <property type="match status" value="4"/>
</dbReference>
<feature type="domain" description="RING-type" evidence="11">
    <location>
        <begin position="335"/>
        <end position="386"/>
    </location>
</feature>
<dbReference type="InterPro" id="IPR017907">
    <property type="entry name" value="Znf_RING_CS"/>
</dbReference>
<dbReference type="Gene3D" id="3.30.40.10">
    <property type="entry name" value="Zinc/RING finger domain, C3HC4 (zinc finger)"/>
    <property type="match status" value="1"/>
</dbReference>
<comment type="catalytic activity">
    <reaction evidence="1">
        <text>S-ubiquitinyl-[E2 ubiquitin-conjugating enzyme]-L-cysteine + [acceptor protein]-L-lysine = [E2 ubiquitin-conjugating enzyme]-L-cysteine + N(6)-ubiquitinyl-[acceptor protein]-L-lysine.</text>
        <dbReference type="EC" id="2.3.2.27"/>
    </reaction>
</comment>
<dbReference type="GO" id="GO:0061630">
    <property type="term" value="F:ubiquitin protein ligase activity"/>
    <property type="evidence" value="ECO:0007669"/>
    <property type="project" value="UniProtKB-EC"/>
</dbReference>
<feature type="compositionally biased region" description="Polar residues" evidence="10">
    <location>
        <begin position="70"/>
        <end position="122"/>
    </location>
</feature>
<evidence type="ECO:0000259" key="11">
    <source>
        <dbReference type="PROSITE" id="PS50089"/>
    </source>
</evidence>
<dbReference type="EMBL" id="BMAT01013182">
    <property type="protein sequence ID" value="GFS07232.1"/>
    <property type="molecule type" value="Genomic_DNA"/>
</dbReference>
<accession>A0AAV4IA76</accession>
<dbReference type="GO" id="GO:0008270">
    <property type="term" value="F:zinc ion binding"/>
    <property type="evidence" value="ECO:0007669"/>
    <property type="project" value="UniProtKB-KW"/>
</dbReference>
<keyword evidence="7" id="KW-0833">Ubl conjugation pathway</keyword>
<feature type="zinc finger region" description="C3H1-type" evidence="9">
    <location>
        <begin position="41"/>
        <end position="67"/>
    </location>
</feature>
<feature type="zinc finger region" description="C3H1-type" evidence="9">
    <location>
        <begin position="11"/>
        <end position="37"/>
    </location>
</feature>
<evidence type="ECO:0000256" key="9">
    <source>
        <dbReference type="PROSITE-ProRule" id="PRU00723"/>
    </source>
</evidence>
<comment type="caution">
    <text evidence="13">The sequence shown here is derived from an EMBL/GenBank/DDBJ whole genome shotgun (WGS) entry which is preliminary data.</text>
</comment>
<evidence type="ECO:0000259" key="12">
    <source>
        <dbReference type="PROSITE" id="PS50103"/>
    </source>
</evidence>
<feature type="domain" description="C3H1-type" evidence="12">
    <location>
        <begin position="262"/>
        <end position="289"/>
    </location>
</feature>
<dbReference type="Proteomes" id="UP000762676">
    <property type="component" value="Unassembled WGS sequence"/>
</dbReference>
<evidence type="ECO:0000256" key="2">
    <source>
        <dbReference type="ARBA" id="ARBA00012483"/>
    </source>
</evidence>
<reference evidence="13 14" key="1">
    <citation type="journal article" date="2021" name="Elife">
        <title>Chloroplast acquisition without the gene transfer in kleptoplastic sea slugs, Plakobranchus ocellatus.</title>
        <authorList>
            <person name="Maeda T."/>
            <person name="Takahashi S."/>
            <person name="Yoshida T."/>
            <person name="Shimamura S."/>
            <person name="Takaki Y."/>
            <person name="Nagai Y."/>
            <person name="Toyoda A."/>
            <person name="Suzuki Y."/>
            <person name="Arimoto A."/>
            <person name="Ishii H."/>
            <person name="Satoh N."/>
            <person name="Nishiyama T."/>
            <person name="Hasebe M."/>
            <person name="Maruyama T."/>
            <person name="Minagawa J."/>
            <person name="Obokata J."/>
            <person name="Shigenobu S."/>
        </authorList>
    </citation>
    <scope>NUCLEOTIDE SEQUENCE [LARGE SCALE GENOMIC DNA]</scope>
</reference>
<dbReference type="Pfam" id="PF00642">
    <property type="entry name" value="zf-CCCH"/>
    <property type="match status" value="1"/>
</dbReference>
<evidence type="ECO:0000256" key="3">
    <source>
        <dbReference type="ARBA" id="ARBA00022679"/>
    </source>
</evidence>
<dbReference type="InterPro" id="IPR013083">
    <property type="entry name" value="Znf_RING/FYVE/PHD"/>
</dbReference>
<evidence type="ECO:0000256" key="1">
    <source>
        <dbReference type="ARBA" id="ARBA00000900"/>
    </source>
</evidence>
<evidence type="ECO:0000256" key="7">
    <source>
        <dbReference type="ARBA" id="ARBA00022786"/>
    </source>
</evidence>
<keyword evidence="3" id="KW-0808">Transferase</keyword>
<dbReference type="AlphaFoldDB" id="A0AAV4IA76"/>
<evidence type="ECO:0000256" key="5">
    <source>
        <dbReference type="ARBA" id="ARBA00022737"/>
    </source>
</evidence>
<dbReference type="SUPFAM" id="SSF90229">
    <property type="entry name" value="CCCH zinc finger"/>
    <property type="match status" value="3"/>
</dbReference>
<dbReference type="PROSITE" id="PS00518">
    <property type="entry name" value="ZF_RING_1"/>
    <property type="match status" value="1"/>
</dbReference>
<feature type="domain" description="C3H1-type" evidence="12">
    <location>
        <begin position="415"/>
        <end position="444"/>
    </location>
</feature>
<dbReference type="FunFam" id="3.30.40.10:FF:000117">
    <property type="entry name" value="Probable E3 ubiquitin-protein ligase makorin-1"/>
    <property type="match status" value="1"/>
</dbReference>
<feature type="region of interest" description="Disordered" evidence="10">
    <location>
        <begin position="67"/>
        <end position="122"/>
    </location>
</feature>
<dbReference type="CDD" id="cd16521">
    <property type="entry name" value="RING-HC_MKRN"/>
    <property type="match status" value="1"/>
</dbReference>
<dbReference type="InterPro" id="IPR045072">
    <property type="entry name" value="MKRN-like"/>
</dbReference>
<organism evidence="13 14">
    <name type="scientific">Elysia marginata</name>
    <dbReference type="NCBI Taxonomy" id="1093978"/>
    <lineage>
        <taxon>Eukaryota</taxon>
        <taxon>Metazoa</taxon>
        <taxon>Spiralia</taxon>
        <taxon>Lophotrochozoa</taxon>
        <taxon>Mollusca</taxon>
        <taxon>Gastropoda</taxon>
        <taxon>Heterobranchia</taxon>
        <taxon>Euthyneura</taxon>
        <taxon>Panpulmonata</taxon>
        <taxon>Sacoglossa</taxon>
        <taxon>Placobranchoidea</taxon>
        <taxon>Plakobranchidae</taxon>
        <taxon>Elysia</taxon>
    </lineage>
</organism>
<feature type="zinc finger region" description="C3H1-type" evidence="9">
    <location>
        <begin position="262"/>
        <end position="289"/>
    </location>
</feature>
<keyword evidence="5" id="KW-0677">Repeat</keyword>
<evidence type="ECO:0000313" key="13">
    <source>
        <dbReference type="EMBL" id="GFS07232.1"/>
    </source>
</evidence>
<evidence type="ECO:0000256" key="4">
    <source>
        <dbReference type="ARBA" id="ARBA00022723"/>
    </source>
</evidence>
<dbReference type="GO" id="GO:0000209">
    <property type="term" value="P:protein polyubiquitination"/>
    <property type="evidence" value="ECO:0007669"/>
    <property type="project" value="InterPro"/>
</dbReference>
<dbReference type="InterPro" id="IPR036855">
    <property type="entry name" value="Znf_CCCH_sf"/>
</dbReference>
<keyword evidence="4 9" id="KW-0479">Metal-binding</keyword>